<dbReference type="Proteomes" id="UP000265566">
    <property type="component" value="Chromosome 2"/>
</dbReference>
<dbReference type="InterPro" id="IPR002160">
    <property type="entry name" value="Prot_inh_Kunz-lg"/>
</dbReference>
<dbReference type="STRING" id="3880.G8A259"/>
<dbReference type="PaxDb" id="3880-AES85547"/>
<evidence type="ECO:0000313" key="10">
    <source>
        <dbReference type="Proteomes" id="UP000265566"/>
    </source>
</evidence>
<dbReference type="EMBL" id="CM001218">
    <property type="protein sequence ID" value="KEH38528.1"/>
    <property type="molecule type" value="Genomic_DNA"/>
</dbReference>
<keyword evidence="9" id="KW-1185">Reference proteome</keyword>
<keyword evidence="3" id="KW-0964">Secreted</keyword>
<evidence type="ECO:0000313" key="6">
    <source>
        <dbReference type="EMBL" id="KEH38528.1"/>
    </source>
</evidence>
<reference evidence="8" key="3">
    <citation type="submission" date="2015-04" db="UniProtKB">
        <authorList>
            <consortium name="EnsemblPlants"/>
        </authorList>
    </citation>
    <scope>IDENTIFICATION</scope>
    <source>
        <strain evidence="8">cv. Jemalong A17</strain>
    </source>
</reference>
<dbReference type="GO" id="GO:0005576">
    <property type="term" value="C:extracellular region"/>
    <property type="evidence" value="ECO:0007669"/>
    <property type="project" value="UniProtKB-SubCell"/>
</dbReference>
<name>G8A259_MEDTR</name>
<evidence type="ECO:0000256" key="1">
    <source>
        <dbReference type="ARBA" id="ARBA00004613"/>
    </source>
</evidence>
<gene>
    <name evidence="8" type="primary">25487173</name>
    <name evidence="6" type="ordered locus">MTR_2g072980</name>
    <name evidence="7" type="ORF">MtrunA17_Chr2g0314431</name>
</gene>
<dbReference type="MEROPS" id="I03.004"/>
<reference evidence="6 9" key="2">
    <citation type="journal article" date="2014" name="BMC Genomics">
        <title>An improved genome release (version Mt4.0) for the model legume Medicago truncatula.</title>
        <authorList>
            <person name="Tang H."/>
            <person name="Krishnakumar V."/>
            <person name="Bidwell S."/>
            <person name="Rosen B."/>
            <person name="Chan A."/>
            <person name="Zhou S."/>
            <person name="Gentzbittel L."/>
            <person name="Childs K.L."/>
            <person name="Yandell M."/>
            <person name="Gundlach H."/>
            <person name="Mayer K.F."/>
            <person name="Schwartz D.C."/>
            <person name="Town C.D."/>
        </authorList>
    </citation>
    <scope>GENOME REANNOTATION</scope>
    <source>
        <strain evidence="6">A17</strain>
        <strain evidence="8 9">cv. Jemalong A17</strain>
    </source>
</reference>
<dbReference type="Gene3D" id="2.80.10.50">
    <property type="match status" value="1"/>
</dbReference>
<keyword evidence="4" id="KW-1015">Disulfide bond</keyword>
<organism evidence="6 9">
    <name type="scientific">Medicago truncatula</name>
    <name type="common">Barrel medic</name>
    <name type="synonym">Medicago tribuloides</name>
    <dbReference type="NCBI Taxonomy" id="3880"/>
    <lineage>
        <taxon>Eukaryota</taxon>
        <taxon>Viridiplantae</taxon>
        <taxon>Streptophyta</taxon>
        <taxon>Embryophyta</taxon>
        <taxon>Tracheophyta</taxon>
        <taxon>Spermatophyta</taxon>
        <taxon>Magnoliopsida</taxon>
        <taxon>eudicotyledons</taxon>
        <taxon>Gunneridae</taxon>
        <taxon>Pentapetalae</taxon>
        <taxon>rosids</taxon>
        <taxon>fabids</taxon>
        <taxon>Fabales</taxon>
        <taxon>Fabaceae</taxon>
        <taxon>Papilionoideae</taxon>
        <taxon>50 kb inversion clade</taxon>
        <taxon>NPAAA clade</taxon>
        <taxon>Hologalegina</taxon>
        <taxon>IRL clade</taxon>
        <taxon>Trifolieae</taxon>
        <taxon>Medicago</taxon>
    </lineage>
</organism>
<comment type="similarity">
    <text evidence="2">Belongs to the protease inhibitor I3 (leguminous Kunitz-type inhibitor) family.</text>
</comment>
<evidence type="ECO:0000256" key="3">
    <source>
        <dbReference type="ARBA" id="ARBA00022525"/>
    </source>
</evidence>
<accession>G8A259</accession>
<evidence type="ECO:0000256" key="5">
    <source>
        <dbReference type="SAM" id="SignalP"/>
    </source>
</evidence>
<dbReference type="PROSITE" id="PS00283">
    <property type="entry name" value="SOYBEAN_KUNITZ"/>
    <property type="match status" value="1"/>
</dbReference>
<evidence type="ECO:0000313" key="8">
    <source>
        <dbReference type="EnsemblPlants" id="KEH38528"/>
    </source>
</evidence>
<dbReference type="KEGG" id="mtr:25487173"/>
<evidence type="ECO:0000313" key="7">
    <source>
        <dbReference type="EMBL" id="RHN74817.1"/>
    </source>
</evidence>
<feature type="chain" id="PRO_5014574396" evidence="5">
    <location>
        <begin position="26"/>
        <end position="199"/>
    </location>
</feature>
<dbReference type="PRINTS" id="PR00291">
    <property type="entry name" value="KUNITZINHBTR"/>
</dbReference>
<dbReference type="Proteomes" id="UP000002051">
    <property type="component" value="Chromosome 2"/>
</dbReference>
<keyword evidence="5" id="KW-0732">Signal</keyword>
<dbReference type="Pfam" id="PF00197">
    <property type="entry name" value="Kunitz_legume"/>
    <property type="match status" value="1"/>
</dbReference>
<dbReference type="PANTHER" id="PTHR33107">
    <property type="entry name" value="KUNITZ TRYPSIN INHIBITOR 2"/>
    <property type="match status" value="1"/>
</dbReference>
<dbReference type="HOGENOM" id="CLU_090145_3_0_1"/>
<feature type="signal peptide" evidence="5">
    <location>
        <begin position="1"/>
        <end position="25"/>
    </location>
</feature>
<proteinExistence type="inferred from homology"/>
<dbReference type="GO" id="GO:0004866">
    <property type="term" value="F:endopeptidase inhibitor activity"/>
    <property type="evidence" value="ECO:0007669"/>
    <property type="project" value="InterPro"/>
</dbReference>
<evidence type="ECO:0000313" key="9">
    <source>
        <dbReference type="Proteomes" id="UP000002051"/>
    </source>
</evidence>
<dbReference type="OMA" id="YWWVAES"/>
<dbReference type="InterPro" id="IPR011065">
    <property type="entry name" value="Kunitz_inhibitor_STI-like_sf"/>
</dbReference>
<dbReference type="eggNOG" id="ENOG502S0HP">
    <property type="taxonomic scope" value="Eukaryota"/>
</dbReference>
<dbReference type="Gramene" id="rna10937">
    <property type="protein sequence ID" value="RHN74817.1"/>
    <property type="gene ID" value="gene10937"/>
</dbReference>
<dbReference type="PANTHER" id="PTHR33107:SF81">
    <property type="entry name" value="TRYPSIN INHIBITOR A"/>
    <property type="match status" value="1"/>
</dbReference>
<evidence type="ECO:0000256" key="2">
    <source>
        <dbReference type="ARBA" id="ARBA00005440"/>
    </source>
</evidence>
<dbReference type="SMART" id="SM00452">
    <property type="entry name" value="STI"/>
    <property type="match status" value="1"/>
</dbReference>
<dbReference type="SUPFAM" id="SSF50386">
    <property type="entry name" value="STI-like"/>
    <property type="match status" value="1"/>
</dbReference>
<dbReference type="AlphaFoldDB" id="G8A259"/>
<reference evidence="7" key="5">
    <citation type="journal article" date="2018" name="Nat. Plants">
        <title>Whole-genome landscape of Medicago truncatula symbiotic genes.</title>
        <authorList>
            <person name="Pecrix Y."/>
            <person name="Gamas P."/>
            <person name="Carrere S."/>
        </authorList>
    </citation>
    <scope>NUCLEOTIDE SEQUENCE</scope>
    <source>
        <tissue evidence="7">Leaves</tissue>
    </source>
</reference>
<evidence type="ECO:0000256" key="4">
    <source>
        <dbReference type="ARBA" id="ARBA00023157"/>
    </source>
</evidence>
<reference evidence="6 9" key="1">
    <citation type="journal article" date="2011" name="Nature">
        <title>The Medicago genome provides insight into the evolution of rhizobial symbioses.</title>
        <authorList>
            <person name="Young N.D."/>
            <person name="Debelle F."/>
            <person name="Oldroyd G.E."/>
            <person name="Geurts R."/>
            <person name="Cannon S.B."/>
            <person name="Udvardi M.K."/>
            <person name="Benedito V.A."/>
            <person name="Mayer K.F."/>
            <person name="Gouzy J."/>
            <person name="Schoof H."/>
            <person name="Van de Peer Y."/>
            <person name="Proost S."/>
            <person name="Cook D.R."/>
            <person name="Meyers B.C."/>
            <person name="Spannagl M."/>
            <person name="Cheung F."/>
            <person name="De Mita S."/>
            <person name="Krishnakumar V."/>
            <person name="Gundlach H."/>
            <person name="Zhou S."/>
            <person name="Mudge J."/>
            <person name="Bharti A.K."/>
            <person name="Murray J.D."/>
            <person name="Naoumkina M.A."/>
            <person name="Rosen B."/>
            <person name="Silverstein K.A."/>
            <person name="Tang H."/>
            <person name="Rombauts S."/>
            <person name="Zhao P.X."/>
            <person name="Zhou P."/>
            <person name="Barbe V."/>
            <person name="Bardou P."/>
            <person name="Bechner M."/>
            <person name="Bellec A."/>
            <person name="Berger A."/>
            <person name="Berges H."/>
            <person name="Bidwell S."/>
            <person name="Bisseling T."/>
            <person name="Choisne N."/>
            <person name="Couloux A."/>
            <person name="Denny R."/>
            <person name="Deshpande S."/>
            <person name="Dai X."/>
            <person name="Doyle J.J."/>
            <person name="Dudez A.M."/>
            <person name="Farmer A.D."/>
            <person name="Fouteau S."/>
            <person name="Franken C."/>
            <person name="Gibelin C."/>
            <person name="Gish J."/>
            <person name="Goldstein S."/>
            <person name="Gonzalez A.J."/>
            <person name="Green P.J."/>
            <person name="Hallab A."/>
            <person name="Hartog M."/>
            <person name="Hua A."/>
            <person name="Humphray S.J."/>
            <person name="Jeong D.H."/>
            <person name="Jing Y."/>
            <person name="Jocker A."/>
            <person name="Kenton S.M."/>
            <person name="Kim D.J."/>
            <person name="Klee K."/>
            <person name="Lai H."/>
            <person name="Lang C."/>
            <person name="Lin S."/>
            <person name="Macmil S.L."/>
            <person name="Magdelenat G."/>
            <person name="Matthews L."/>
            <person name="McCorrison J."/>
            <person name="Monaghan E.L."/>
            <person name="Mun J.H."/>
            <person name="Najar F.Z."/>
            <person name="Nicholson C."/>
            <person name="Noirot C."/>
            <person name="O'Bleness M."/>
            <person name="Paule C.R."/>
            <person name="Poulain J."/>
            <person name="Prion F."/>
            <person name="Qin B."/>
            <person name="Qu C."/>
            <person name="Retzel E.F."/>
            <person name="Riddle C."/>
            <person name="Sallet E."/>
            <person name="Samain S."/>
            <person name="Samson N."/>
            <person name="Sanders I."/>
            <person name="Saurat O."/>
            <person name="Scarpelli C."/>
            <person name="Schiex T."/>
            <person name="Segurens B."/>
            <person name="Severin A.J."/>
            <person name="Sherrier D.J."/>
            <person name="Shi R."/>
            <person name="Sims S."/>
            <person name="Singer S.R."/>
            <person name="Sinharoy S."/>
            <person name="Sterck L."/>
            <person name="Viollet A."/>
            <person name="Wang B.B."/>
            <person name="Wang K."/>
            <person name="Wang M."/>
            <person name="Wang X."/>
            <person name="Warfsmann J."/>
            <person name="Weissenbach J."/>
            <person name="White D.D."/>
            <person name="White J.D."/>
            <person name="Wiley G.B."/>
            <person name="Wincker P."/>
            <person name="Xing Y."/>
            <person name="Yang L."/>
            <person name="Yao Z."/>
            <person name="Ying F."/>
            <person name="Zhai J."/>
            <person name="Zhou L."/>
            <person name="Zuber A."/>
            <person name="Denarie J."/>
            <person name="Dixon R.A."/>
            <person name="May G.D."/>
            <person name="Schwartz D.C."/>
            <person name="Rogers J."/>
            <person name="Quetier F."/>
            <person name="Town C.D."/>
            <person name="Roe B.A."/>
        </authorList>
    </citation>
    <scope>NUCLEOTIDE SEQUENCE [LARGE SCALE GENOMIC DNA]</scope>
    <source>
        <strain evidence="6">A17</strain>
        <strain evidence="8 9">cv. Jemalong A17</strain>
    </source>
</reference>
<dbReference type="OrthoDB" id="1918435at2759"/>
<reference evidence="10" key="4">
    <citation type="journal article" date="2018" name="Nat. Plants">
        <title>Whole-genome landscape of Medicago truncatula symbiotic genes.</title>
        <authorList>
            <person name="Pecrix Y."/>
            <person name="Staton S.E."/>
            <person name="Sallet E."/>
            <person name="Lelandais-Briere C."/>
            <person name="Moreau S."/>
            <person name="Carrere S."/>
            <person name="Blein T."/>
            <person name="Jardinaud M.F."/>
            <person name="Latrasse D."/>
            <person name="Zouine M."/>
            <person name="Zahm M."/>
            <person name="Kreplak J."/>
            <person name="Mayjonade B."/>
            <person name="Satge C."/>
            <person name="Perez M."/>
            <person name="Cauet S."/>
            <person name="Marande W."/>
            <person name="Chantry-Darmon C."/>
            <person name="Lopez-Roques C."/>
            <person name="Bouchez O."/>
            <person name="Berard A."/>
            <person name="Debelle F."/>
            <person name="Munos S."/>
            <person name="Bendahmane A."/>
            <person name="Berges H."/>
            <person name="Niebel A."/>
            <person name="Buitink J."/>
            <person name="Frugier F."/>
            <person name="Benhamed M."/>
            <person name="Crespi M."/>
            <person name="Gouzy J."/>
            <person name="Gamas P."/>
        </authorList>
    </citation>
    <scope>NUCLEOTIDE SEQUENCE [LARGE SCALE GENOMIC DNA]</scope>
    <source>
        <strain evidence="10">cv. Jemalong A17</strain>
    </source>
</reference>
<dbReference type="EnsemblPlants" id="KEH38528">
    <property type="protein sequence ID" value="KEH38528"/>
    <property type="gene ID" value="MTR_2g072980"/>
</dbReference>
<protein>
    <submittedName>
        <fullName evidence="6">Kunitz type trypsin inhibitor</fullName>
    </submittedName>
</protein>
<sequence length="199" mass="22054">MTTRMIKITSLSLMLWLFMTIPTSAQPENEEVLDLTGRPLESGRKYYIRSDVSDFGGRITLVNKNGSCPLYVGQETTDFGQGLSVILTPLENDDTVVKVNRDFKVKFSSSSSCGQSTEWKLGDRDNRSGRRLIIAGSDGNSFRILKISFGIEGVIGNYNIRFCPSDTVNCGTVGNLRENGKILLALDDRNVLRVGFERA</sequence>
<dbReference type="EMBL" id="PSQE01000002">
    <property type="protein sequence ID" value="RHN74817.1"/>
    <property type="molecule type" value="Genomic_DNA"/>
</dbReference>
<comment type="subcellular location">
    <subcellularLocation>
        <location evidence="1">Secreted</location>
    </subcellularLocation>
</comment>